<dbReference type="PANTHER" id="PTHR30036">
    <property type="entry name" value="D-XYLOSE-BINDING PERIPLASMIC PROTEIN"/>
    <property type="match status" value="1"/>
</dbReference>
<organism evidence="4 5">
    <name type="scientific">Iocasia fonsfrigidae</name>
    <dbReference type="NCBI Taxonomy" id="2682810"/>
    <lineage>
        <taxon>Bacteria</taxon>
        <taxon>Bacillati</taxon>
        <taxon>Bacillota</taxon>
        <taxon>Clostridia</taxon>
        <taxon>Halanaerobiales</taxon>
        <taxon>Halanaerobiaceae</taxon>
        <taxon>Iocasia</taxon>
    </lineage>
</organism>
<reference evidence="4" key="1">
    <citation type="submission" date="2019-12" db="EMBL/GenBank/DDBJ databases">
        <authorList>
            <person name="zhang j."/>
            <person name="sun C.M."/>
        </authorList>
    </citation>
    <scope>NUCLEOTIDE SEQUENCE</scope>
    <source>
        <strain evidence="4">NS-1</strain>
    </source>
</reference>
<dbReference type="SUPFAM" id="SSF53822">
    <property type="entry name" value="Periplasmic binding protein-like I"/>
    <property type="match status" value="1"/>
</dbReference>
<dbReference type="InterPro" id="IPR050555">
    <property type="entry name" value="Bact_Solute-Bind_Prot2"/>
</dbReference>
<sequence length="335" mass="37654">MALLYILKRANFIFLLLCLLVLLFLVSDSLRAAADNKPLTIAFVPRSLDNPIFLDTFEEAQEKAHELGVRLEWVAPFTFSNSEQVEVIENLIRRKVDGMVLSVDDIKPIRQVISKAIRAGIPVATFDADSPGSERLFYIGIDNTKAGFAIGQALVDVVKKRGLADQELNTMIMTGARDALNLQERIRGFKEAIAGEINLNIRAVLENQDNIKISIELTEDYVKNHPELDVIFFVGGWPFYVPAEAMINFQHWAQKGGIAVGIDIFYDALLLQKEGLIQYLVGQDLGAMGSQGLEYMVDYIKHNKRPPIFIETGLNHAGNDNLEHLLEVYKPWRVK</sequence>
<evidence type="ECO:0000259" key="3">
    <source>
        <dbReference type="Pfam" id="PF13407"/>
    </source>
</evidence>
<dbReference type="EMBL" id="CP046640">
    <property type="protein sequence ID" value="QTL99236.1"/>
    <property type="molecule type" value="Genomic_DNA"/>
</dbReference>
<protein>
    <submittedName>
        <fullName evidence="4">Substrate-binding domain-containing protein</fullName>
    </submittedName>
</protein>
<dbReference type="InterPro" id="IPR028082">
    <property type="entry name" value="Peripla_BP_I"/>
</dbReference>
<evidence type="ECO:0000313" key="4">
    <source>
        <dbReference type="EMBL" id="QTL99236.1"/>
    </source>
</evidence>
<accession>A0A8A7KBQ5</accession>
<dbReference type="KEGG" id="ifn:GM661_15360"/>
<proteinExistence type="inferred from homology"/>
<dbReference type="GO" id="GO:0030246">
    <property type="term" value="F:carbohydrate binding"/>
    <property type="evidence" value="ECO:0007669"/>
    <property type="project" value="TreeGrafter"/>
</dbReference>
<dbReference type="AlphaFoldDB" id="A0A8A7KBQ5"/>
<dbReference type="Gene3D" id="3.40.50.2300">
    <property type="match status" value="2"/>
</dbReference>
<feature type="domain" description="Periplasmic binding protein" evidence="3">
    <location>
        <begin position="41"/>
        <end position="303"/>
    </location>
</feature>
<evidence type="ECO:0000256" key="1">
    <source>
        <dbReference type="ARBA" id="ARBA00004196"/>
    </source>
</evidence>
<dbReference type="InterPro" id="IPR025997">
    <property type="entry name" value="SBP_2_dom"/>
</dbReference>
<evidence type="ECO:0000256" key="2">
    <source>
        <dbReference type="ARBA" id="ARBA00007639"/>
    </source>
</evidence>
<dbReference type="PANTHER" id="PTHR30036:SF7">
    <property type="entry name" value="ABC TRANSPORTER PERIPLASMIC-BINDING PROTEIN YPHF"/>
    <property type="match status" value="1"/>
</dbReference>
<dbReference type="Pfam" id="PF13407">
    <property type="entry name" value="Peripla_BP_4"/>
    <property type="match status" value="1"/>
</dbReference>
<dbReference type="Proteomes" id="UP000665020">
    <property type="component" value="Chromosome"/>
</dbReference>
<comment type="similarity">
    <text evidence="2">Belongs to the bacterial solute-binding protein 2 family.</text>
</comment>
<evidence type="ECO:0000313" key="5">
    <source>
        <dbReference type="Proteomes" id="UP000665020"/>
    </source>
</evidence>
<gene>
    <name evidence="4" type="ORF">GM661_15360</name>
</gene>
<comment type="subcellular location">
    <subcellularLocation>
        <location evidence="1">Cell envelope</location>
    </subcellularLocation>
</comment>
<keyword evidence="5" id="KW-1185">Reference proteome</keyword>
<dbReference type="GO" id="GO:0030288">
    <property type="term" value="C:outer membrane-bounded periplasmic space"/>
    <property type="evidence" value="ECO:0007669"/>
    <property type="project" value="TreeGrafter"/>
</dbReference>
<name>A0A8A7KBQ5_9FIRM</name>